<dbReference type="OrthoDB" id="6344460at2759"/>
<dbReference type="STRING" id="407821.A0A087SX59"/>
<evidence type="ECO:0000259" key="3">
    <source>
        <dbReference type="PROSITE" id="PS50020"/>
    </source>
</evidence>
<dbReference type="PROSITE" id="PS50020">
    <property type="entry name" value="WW_DOMAIN_2"/>
    <property type="match status" value="1"/>
</dbReference>
<dbReference type="InterPro" id="IPR053233">
    <property type="entry name" value="ABRA-related"/>
</dbReference>
<reference evidence="4 5" key="1">
    <citation type="submission" date="2013-11" db="EMBL/GenBank/DDBJ databases">
        <title>Genome sequencing of Stegodyphus mimosarum.</title>
        <authorList>
            <person name="Bechsgaard J."/>
        </authorList>
    </citation>
    <scope>NUCLEOTIDE SEQUENCE [LARGE SCALE GENOMIC DNA]</scope>
</reference>
<feature type="non-terminal residue" evidence="4">
    <location>
        <position position="411"/>
    </location>
</feature>
<feature type="domain" description="WW" evidence="3">
    <location>
        <begin position="49"/>
        <end position="82"/>
    </location>
</feature>
<dbReference type="AlphaFoldDB" id="A0A087SX59"/>
<feature type="compositionally biased region" description="Low complexity" evidence="2">
    <location>
        <begin position="117"/>
        <end position="142"/>
    </location>
</feature>
<keyword evidence="5" id="KW-1185">Reference proteome</keyword>
<feature type="compositionally biased region" description="Basic and acidic residues" evidence="2">
    <location>
        <begin position="145"/>
        <end position="156"/>
    </location>
</feature>
<dbReference type="CDD" id="cd00201">
    <property type="entry name" value="WW"/>
    <property type="match status" value="1"/>
</dbReference>
<dbReference type="SMART" id="SM00456">
    <property type="entry name" value="WW"/>
    <property type="match status" value="1"/>
</dbReference>
<dbReference type="PANTHER" id="PTHR21715">
    <property type="entry name" value="RH04127P"/>
    <property type="match status" value="1"/>
</dbReference>
<evidence type="ECO:0000256" key="2">
    <source>
        <dbReference type="SAM" id="MobiDB-lite"/>
    </source>
</evidence>
<dbReference type="Gene3D" id="3.30.1470.10">
    <property type="entry name" value="Photosystem I PsaD, reaction center subunit II"/>
    <property type="match status" value="1"/>
</dbReference>
<dbReference type="PROSITE" id="PS01159">
    <property type="entry name" value="WW_DOMAIN_1"/>
    <property type="match status" value="1"/>
</dbReference>
<dbReference type="InterPro" id="IPR001202">
    <property type="entry name" value="WW_dom"/>
</dbReference>
<sequence length="411" mass="46377">MANIQILTEDTQHDYELLEEDILEYAKQIGIDVENEKHLMWIAEEGLAAKVPEPWLILSDDKDRIFYYNKNTGETSWLHPLDKKYSVLVSEERTRSKSLLSSSSDCGFESKLSSLADAPPLSSSGKNTPSSSKSSQNENASSRSKKLELGHFENRRGTQLAPVRLNNLKMPVSSSQKSGTGMSFMPKGSALSKNIRRAKDVPAHNDGVFEEEKNKSFSVHGDYNESENSDDGSKYSYEETDYEEEKDPHSLDPYDIGDGSQLSPIYSADESPEAFDINTLVQLGIKGQSKLDVPSKSSQILMNNETSPSLNLRKIGQPSFLKPLQSTAKKKTAKNSKSVKKESAVLSKYEENQRDIESKISTINEEQKLMLESIQREWATMQDELEKEEKAKYEQMVNESTRKLEEEEMKM</sequence>
<evidence type="ECO:0000313" key="5">
    <source>
        <dbReference type="Proteomes" id="UP000054359"/>
    </source>
</evidence>
<keyword evidence="1" id="KW-0175">Coiled coil</keyword>
<feature type="region of interest" description="Disordered" evidence="2">
    <location>
        <begin position="201"/>
        <end position="252"/>
    </location>
</feature>
<dbReference type="Proteomes" id="UP000054359">
    <property type="component" value="Unassembled WGS sequence"/>
</dbReference>
<dbReference type="SUPFAM" id="SSF51045">
    <property type="entry name" value="WW domain"/>
    <property type="match status" value="1"/>
</dbReference>
<feature type="coiled-coil region" evidence="1">
    <location>
        <begin position="346"/>
        <end position="410"/>
    </location>
</feature>
<accession>A0A087SX59</accession>
<dbReference type="PANTHER" id="PTHR21715:SF0">
    <property type="entry name" value="RH04127P"/>
    <property type="match status" value="1"/>
</dbReference>
<evidence type="ECO:0000313" key="4">
    <source>
        <dbReference type="EMBL" id="KFM57448.1"/>
    </source>
</evidence>
<feature type="region of interest" description="Disordered" evidence="2">
    <location>
        <begin position="117"/>
        <end position="164"/>
    </location>
</feature>
<evidence type="ECO:0000256" key="1">
    <source>
        <dbReference type="SAM" id="Coils"/>
    </source>
</evidence>
<dbReference type="Pfam" id="PF00397">
    <property type="entry name" value="WW"/>
    <property type="match status" value="1"/>
</dbReference>
<dbReference type="OMA" id="IQREWAT"/>
<dbReference type="EMBL" id="KK112362">
    <property type="protein sequence ID" value="KFM57448.1"/>
    <property type="molecule type" value="Genomic_DNA"/>
</dbReference>
<protein>
    <submittedName>
        <fullName evidence="4">Centrosomal protein</fullName>
    </submittedName>
</protein>
<name>A0A087SX59_STEMI</name>
<gene>
    <name evidence="4" type="ORF">X975_01770</name>
</gene>
<organism evidence="4 5">
    <name type="scientific">Stegodyphus mimosarum</name>
    <name type="common">African social velvet spider</name>
    <dbReference type="NCBI Taxonomy" id="407821"/>
    <lineage>
        <taxon>Eukaryota</taxon>
        <taxon>Metazoa</taxon>
        <taxon>Ecdysozoa</taxon>
        <taxon>Arthropoda</taxon>
        <taxon>Chelicerata</taxon>
        <taxon>Arachnida</taxon>
        <taxon>Araneae</taxon>
        <taxon>Araneomorphae</taxon>
        <taxon>Entelegynae</taxon>
        <taxon>Eresoidea</taxon>
        <taxon>Eresidae</taxon>
        <taxon>Stegodyphus</taxon>
    </lineage>
</organism>
<proteinExistence type="predicted"/>
<dbReference type="InterPro" id="IPR036020">
    <property type="entry name" value="WW_dom_sf"/>
</dbReference>